<evidence type="ECO:0000256" key="4">
    <source>
        <dbReference type="ARBA" id="ARBA00023316"/>
    </source>
</evidence>
<dbReference type="Proteomes" id="UP000215214">
    <property type="component" value="Chromosome TJEJU"/>
</dbReference>
<dbReference type="InterPro" id="IPR036505">
    <property type="entry name" value="Amidase/PGRP_sf"/>
</dbReference>
<dbReference type="Gene3D" id="3.40.80.10">
    <property type="entry name" value="Peptidoglycan recognition protein-like"/>
    <property type="match status" value="1"/>
</dbReference>
<gene>
    <name evidence="6" type="ORF">TJEJU_3267</name>
</gene>
<dbReference type="KEGG" id="tje:TJEJU_3267"/>
<dbReference type="InterPro" id="IPR051206">
    <property type="entry name" value="NAMLAA_amidase_2"/>
</dbReference>
<organism evidence="6 7">
    <name type="scientific">Tenacibaculum jejuense</name>
    <dbReference type="NCBI Taxonomy" id="584609"/>
    <lineage>
        <taxon>Bacteria</taxon>
        <taxon>Pseudomonadati</taxon>
        <taxon>Bacteroidota</taxon>
        <taxon>Flavobacteriia</taxon>
        <taxon>Flavobacteriales</taxon>
        <taxon>Flavobacteriaceae</taxon>
        <taxon>Tenacibaculum</taxon>
    </lineage>
</organism>
<comment type="catalytic activity">
    <reaction evidence="1">
        <text>Hydrolyzes the link between N-acetylmuramoyl residues and L-amino acid residues in certain cell-wall glycopeptides.</text>
        <dbReference type="EC" id="3.5.1.28"/>
    </reaction>
</comment>
<evidence type="ECO:0000256" key="1">
    <source>
        <dbReference type="ARBA" id="ARBA00001561"/>
    </source>
</evidence>
<dbReference type="GO" id="GO:0009254">
    <property type="term" value="P:peptidoglycan turnover"/>
    <property type="evidence" value="ECO:0007669"/>
    <property type="project" value="TreeGrafter"/>
</dbReference>
<accession>A0A238UEB0</accession>
<reference evidence="6 7" key="1">
    <citation type="submission" date="2017-07" db="EMBL/GenBank/DDBJ databases">
        <authorList>
            <person name="Sun Z.S."/>
            <person name="Albrecht U."/>
            <person name="Echele G."/>
            <person name="Lee C.C."/>
        </authorList>
    </citation>
    <scope>NUCLEOTIDE SEQUENCE [LARGE SCALE GENOMIC DNA]</scope>
    <source>
        <strain evidence="7">type strain: KCTC 22618</strain>
    </source>
</reference>
<evidence type="ECO:0000256" key="2">
    <source>
        <dbReference type="ARBA" id="ARBA00011901"/>
    </source>
</evidence>
<dbReference type="AlphaFoldDB" id="A0A238UEB0"/>
<keyword evidence="4" id="KW-0961">Cell wall biogenesis/degradation</keyword>
<dbReference type="EC" id="3.5.1.28" evidence="2"/>
<dbReference type="GO" id="GO:0009253">
    <property type="term" value="P:peptidoglycan catabolic process"/>
    <property type="evidence" value="ECO:0007669"/>
    <property type="project" value="InterPro"/>
</dbReference>
<dbReference type="RefSeq" id="WP_157730258.1">
    <property type="nucleotide sequence ID" value="NZ_LT899436.1"/>
</dbReference>
<dbReference type="Pfam" id="PF01510">
    <property type="entry name" value="Amidase_2"/>
    <property type="match status" value="1"/>
</dbReference>
<keyword evidence="3" id="KW-0378">Hydrolase</keyword>
<protein>
    <recommendedName>
        <fullName evidence="2">N-acetylmuramoyl-L-alanine amidase</fullName>
        <ecNumber evidence="2">3.5.1.28</ecNumber>
    </recommendedName>
</protein>
<keyword evidence="7" id="KW-1185">Reference proteome</keyword>
<evidence type="ECO:0000259" key="5">
    <source>
        <dbReference type="Pfam" id="PF01510"/>
    </source>
</evidence>
<name>A0A238UEB0_9FLAO</name>
<feature type="domain" description="N-acetylmuramoyl-L-alanine amidase" evidence="5">
    <location>
        <begin position="64"/>
        <end position="242"/>
    </location>
</feature>
<dbReference type="InterPro" id="IPR002502">
    <property type="entry name" value="Amidase_domain"/>
</dbReference>
<dbReference type="PANTHER" id="PTHR30417">
    <property type="entry name" value="N-ACETYLMURAMOYL-L-ALANINE AMIDASE AMID"/>
    <property type="match status" value="1"/>
</dbReference>
<dbReference type="OrthoDB" id="2546654at2"/>
<dbReference type="EMBL" id="LT899436">
    <property type="protein sequence ID" value="SNR16918.1"/>
    <property type="molecule type" value="Genomic_DNA"/>
</dbReference>
<dbReference type="GO" id="GO:0071555">
    <property type="term" value="P:cell wall organization"/>
    <property type="evidence" value="ECO:0007669"/>
    <property type="project" value="UniProtKB-KW"/>
</dbReference>
<dbReference type="SUPFAM" id="SSF55846">
    <property type="entry name" value="N-acetylmuramoyl-L-alanine amidase-like"/>
    <property type="match status" value="1"/>
</dbReference>
<evidence type="ECO:0000313" key="7">
    <source>
        <dbReference type="Proteomes" id="UP000215214"/>
    </source>
</evidence>
<evidence type="ECO:0000313" key="6">
    <source>
        <dbReference type="EMBL" id="SNR16918.1"/>
    </source>
</evidence>
<dbReference type="GO" id="GO:0008745">
    <property type="term" value="F:N-acetylmuramoyl-L-alanine amidase activity"/>
    <property type="evidence" value="ECO:0007669"/>
    <property type="project" value="UniProtKB-EC"/>
</dbReference>
<sequence length="258" mass="29584">MKATSIPKHEKTFFETGRDSDGKQFTLTEMTVPIKGSNEVMRYINCRLKNKDESFFEKEKNTKTQIVLHYTAGYLKGDVAALSRPNYRVSTAFILPRNGKILNMWSSAYWSYHLGSGAIGGNTNGSKRTIGIEISNIGFLKRIGDNLVTVYSDTDVYCTIHDTNLYIKLNTPYRGEMYFATFTEKQYQSLQILLRYLTATYNIPATFLPEEKRYDIVSKNELVNFKGIVSHVNYRTSGKWDIGPAFDWERIIQGVQQL</sequence>
<evidence type="ECO:0000256" key="3">
    <source>
        <dbReference type="ARBA" id="ARBA00022801"/>
    </source>
</evidence>
<dbReference type="PANTHER" id="PTHR30417:SF1">
    <property type="entry name" value="N-ACETYLMURAMOYL-L-ALANINE AMIDASE AMID"/>
    <property type="match status" value="1"/>
</dbReference>
<proteinExistence type="predicted"/>